<sequence length="233" mass="27328">RQRYPQFAILPHIWEKEEVSYADCIKGDYRQMQRYSKINLTCRITKEQGILYTWVDTCCIDKSSSAELSEAINSMFRWYQEAKVCYAYLSDLSPGTDWNEFIWLLHLAHHRITRGWTLQELIAPCHVVFFDSVWDTTIEPQQRNRTNLASLLSDITSIDKTLLDGRCSLNDSYCIARKMSWAARRETIRSEDKVYCLLGLCNINMPLLYREGEKAFVRLQEEIMRSTADVSIL</sequence>
<protein>
    <submittedName>
        <fullName evidence="1">Uncharacterized protein</fullName>
    </submittedName>
</protein>
<feature type="non-terminal residue" evidence="1">
    <location>
        <position position="1"/>
    </location>
</feature>
<gene>
    <name evidence="1" type="ORF">BU25DRAFT_306515</name>
</gene>
<organism evidence="1 2">
    <name type="scientific">Macroventuria anomochaeta</name>
    <dbReference type="NCBI Taxonomy" id="301207"/>
    <lineage>
        <taxon>Eukaryota</taxon>
        <taxon>Fungi</taxon>
        <taxon>Dikarya</taxon>
        <taxon>Ascomycota</taxon>
        <taxon>Pezizomycotina</taxon>
        <taxon>Dothideomycetes</taxon>
        <taxon>Pleosporomycetidae</taxon>
        <taxon>Pleosporales</taxon>
        <taxon>Pleosporineae</taxon>
        <taxon>Didymellaceae</taxon>
        <taxon>Macroventuria</taxon>
    </lineage>
</organism>
<evidence type="ECO:0000313" key="1">
    <source>
        <dbReference type="EMBL" id="KAF2628145.1"/>
    </source>
</evidence>
<accession>A0ACB6S1H9</accession>
<feature type="non-terminal residue" evidence="1">
    <location>
        <position position="233"/>
    </location>
</feature>
<name>A0ACB6S1H9_9PLEO</name>
<evidence type="ECO:0000313" key="2">
    <source>
        <dbReference type="Proteomes" id="UP000799754"/>
    </source>
</evidence>
<comment type="caution">
    <text evidence="1">The sequence shown here is derived from an EMBL/GenBank/DDBJ whole genome shotgun (WGS) entry which is preliminary data.</text>
</comment>
<reference evidence="1" key="1">
    <citation type="journal article" date="2020" name="Stud. Mycol.">
        <title>101 Dothideomycetes genomes: a test case for predicting lifestyles and emergence of pathogens.</title>
        <authorList>
            <person name="Haridas S."/>
            <person name="Albert R."/>
            <person name="Binder M."/>
            <person name="Bloem J."/>
            <person name="Labutti K."/>
            <person name="Salamov A."/>
            <person name="Andreopoulos B."/>
            <person name="Baker S."/>
            <person name="Barry K."/>
            <person name="Bills G."/>
            <person name="Bluhm B."/>
            <person name="Cannon C."/>
            <person name="Castanera R."/>
            <person name="Culley D."/>
            <person name="Daum C."/>
            <person name="Ezra D."/>
            <person name="Gonzalez J."/>
            <person name="Henrissat B."/>
            <person name="Kuo A."/>
            <person name="Liang C."/>
            <person name="Lipzen A."/>
            <person name="Lutzoni F."/>
            <person name="Magnuson J."/>
            <person name="Mondo S."/>
            <person name="Nolan M."/>
            <person name="Ohm R."/>
            <person name="Pangilinan J."/>
            <person name="Park H.-J."/>
            <person name="Ramirez L."/>
            <person name="Alfaro M."/>
            <person name="Sun H."/>
            <person name="Tritt A."/>
            <person name="Yoshinaga Y."/>
            <person name="Zwiers L.-H."/>
            <person name="Turgeon B."/>
            <person name="Goodwin S."/>
            <person name="Spatafora J."/>
            <person name="Crous P."/>
            <person name="Grigoriev I."/>
        </authorList>
    </citation>
    <scope>NUCLEOTIDE SEQUENCE</scope>
    <source>
        <strain evidence="1">CBS 525.71</strain>
    </source>
</reference>
<dbReference type="EMBL" id="MU006714">
    <property type="protein sequence ID" value="KAF2628145.1"/>
    <property type="molecule type" value="Genomic_DNA"/>
</dbReference>
<dbReference type="Proteomes" id="UP000799754">
    <property type="component" value="Unassembled WGS sequence"/>
</dbReference>
<keyword evidence="2" id="KW-1185">Reference proteome</keyword>
<proteinExistence type="predicted"/>